<dbReference type="PANTHER" id="PTHR11080">
    <property type="entry name" value="PYRAZINAMIDASE/NICOTINAMIDASE"/>
    <property type="match status" value="1"/>
</dbReference>
<dbReference type="PANTHER" id="PTHR11080:SF2">
    <property type="entry name" value="LD05707P"/>
    <property type="match status" value="1"/>
</dbReference>
<gene>
    <name evidence="3" type="ORF">INR99_03000</name>
</gene>
<reference evidence="3 4" key="1">
    <citation type="submission" date="2020-10" db="EMBL/GenBank/DDBJ databases">
        <title>The genome sequence of Chitinilyticum litopenaei 4Y14.</title>
        <authorList>
            <person name="Liu Y."/>
        </authorList>
    </citation>
    <scope>NUCLEOTIDE SEQUENCE [LARGE SCALE GENOMIC DNA]</scope>
    <source>
        <strain evidence="3 4">4Y14</strain>
    </source>
</reference>
<comment type="caution">
    <text evidence="3">The sequence shown here is derived from an EMBL/GenBank/DDBJ whole genome shotgun (WGS) entry which is preliminary data.</text>
</comment>
<dbReference type="InterPro" id="IPR052347">
    <property type="entry name" value="Isochorismatase_Nicotinamidase"/>
</dbReference>
<dbReference type="EMBL" id="JADFUA010000001">
    <property type="protein sequence ID" value="MBE9608307.1"/>
    <property type="molecule type" value="Genomic_DNA"/>
</dbReference>
<dbReference type="SUPFAM" id="SSF52499">
    <property type="entry name" value="Isochorismatase-like hydrolases"/>
    <property type="match status" value="1"/>
</dbReference>
<keyword evidence="4" id="KW-1185">Reference proteome</keyword>
<proteinExistence type="inferred from homology"/>
<evidence type="ECO:0000313" key="3">
    <source>
        <dbReference type="EMBL" id="MBE9608307.1"/>
    </source>
</evidence>
<dbReference type="RefSeq" id="WP_194114800.1">
    <property type="nucleotide sequence ID" value="NZ_JADFUA010000001.1"/>
</dbReference>
<dbReference type="Gene3D" id="3.40.50.850">
    <property type="entry name" value="Isochorismatase-like"/>
    <property type="match status" value="1"/>
</dbReference>
<comment type="similarity">
    <text evidence="1">Belongs to the isochorismatase family.</text>
</comment>
<evidence type="ECO:0000256" key="2">
    <source>
        <dbReference type="ARBA" id="ARBA00022801"/>
    </source>
</evidence>
<dbReference type="Proteomes" id="UP000604481">
    <property type="component" value="Unassembled WGS sequence"/>
</dbReference>
<accession>A0A8J7FIY2</accession>
<sequence>MRTQLLLIDPQYDFCDLPGAALPVAGANADLQRVAQLIARLGDRLDAIHVTLDTHQPLDIAHPVWWRDAAGNAPAPFTVITANEVHAGIWQARDPAQRAASMAYVDALATSGKYQLVIWPEHCLAGSPGHAVQPDVLAALHNWSRSQLKTVNFVSKGMNPRTEHYSAIQAEVPDPQDATTRPDAGWLAQLAQADTLLIAGEALSHCVASTVRDLAAQLPDRIERFVLLTDCSSPVPGFEALGEAFVTELTAQGMRLSSTANF</sequence>
<evidence type="ECO:0000313" key="4">
    <source>
        <dbReference type="Proteomes" id="UP000604481"/>
    </source>
</evidence>
<evidence type="ECO:0000256" key="1">
    <source>
        <dbReference type="ARBA" id="ARBA00006336"/>
    </source>
</evidence>
<dbReference type="GO" id="GO:0016787">
    <property type="term" value="F:hydrolase activity"/>
    <property type="evidence" value="ECO:0007669"/>
    <property type="project" value="UniProtKB-KW"/>
</dbReference>
<evidence type="ECO:0008006" key="5">
    <source>
        <dbReference type="Google" id="ProtNLM"/>
    </source>
</evidence>
<name>A0A8J7FIY2_9NEIS</name>
<dbReference type="InterPro" id="IPR036380">
    <property type="entry name" value="Isochorismatase-like_sf"/>
</dbReference>
<keyword evidence="2" id="KW-0378">Hydrolase</keyword>
<protein>
    <recommendedName>
        <fullName evidence="5">Nicotinamidase-related amidase</fullName>
    </recommendedName>
</protein>
<organism evidence="3 4">
    <name type="scientific">Chitinilyticum piscinae</name>
    <dbReference type="NCBI Taxonomy" id="2866724"/>
    <lineage>
        <taxon>Bacteria</taxon>
        <taxon>Pseudomonadati</taxon>
        <taxon>Pseudomonadota</taxon>
        <taxon>Betaproteobacteria</taxon>
        <taxon>Neisseriales</taxon>
        <taxon>Chitinibacteraceae</taxon>
        <taxon>Chitinilyticum</taxon>
    </lineage>
</organism>
<dbReference type="AlphaFoldDB" id="A0A8J7FIY2"/>